<evidence type="ECO:0000313" key="2">
    <source>
        <dbReference type="Proteomes" id="UP000789860"/>
    </source>
</evidence>
<keyword evidence="2" id="KW-1185">Reference proteome</keyword>
<protein>
    <submittedName>
        <fullName evidence="1">3961_t:CDS:1</fullName>
    </submittedName>
</protein>
<evidence type="ECO:0000313" key="1">
    <source>
        <dbReference type="EMBL" id="CAG8609619.1"/>
    </source>
</evidence>
<sequence>VITTMSDQMTGDMKDEMRAITRENLDEITVNSADDLTTVVVRESKNAVSEVTRKKEKKDDEAWWKEIDLSFLKGGKEGITNKFIEFVRPHIRRCGDDINQKISKKLPEHAKSKLREKLGFGFKNRDVTVVKDRGIHLHEGGFKHLMEKFRCDEGEDIISKTFDKIFQRLPEKLQEMLEPHIKEFEEKLLETLHIELYENIFKEDNFLGSIKSMINRDKDGDGKNDFVQGVSHANTSYVSFFTKFRK</sequence>
<dbReference type="Proteomes" id="UP000789860">
    <property type="component" value="Unassembled WGS sequence"/>
</dbReference>
<organism evidence="1 2">
    <name type="scientific">Scutellospora calospora</name>
    <dbReference type="NCBI Taxonomy" id="85575"/>
    <lineage>
        <taxon>Eukaryota</taxon>
        <taxon>Fungi</taxon>
        <taxon>Fungi incertae sedis</taxon>
        <taxon>Mucoromycota</taxon>
        <taxon>Glomeromycotina</taxon>
        <taxon>Glomeromycetes</taxon>
        <taxon>Diversisporales</taxon>
        <taxon>Gigasporaceae</taxon>
        <taxon>Scutellospora</taxon>
    </lineage>
</organism>
<feature type="non-terminal residue" evidence="1">
    <location>
        <position position="1"/>
    </location>
</feature>
<proteinExistence type="predicted"/>
<comment type="caution">
    <text evidence="1">The sequence shown here is derived from an EMBL/GenBank/DDBJ whole genome shotgun (WGS) entry which is preliminary data.</text>
</comment>
<reference evidence="1" key="1">
    <citation type="submission" date="2021-06" db="EMBL/GenBank/DDBJ databases">
        <authorList>
            <person name="Kallberg Y."/>
            <person name="Tangrot J."/>
            <person name="Rosling A."/>
        </authorList>
    </citation>
    <scope>NUCLEOTIDE SEQUENCE</scope>
    <source>
        <strain evidence="1">AU212A</strain>
    </source>
</reference>
<name>A0ACA9MVG3_9GLOM</name>
<gene>
    <name evidence="1" type="ORF">SCALOS_LOCUS7235</name>
</gene>
<accession>A0ACA9MVG3</accession>
<dbReference type="EMBL" id="CAJVPM010015718">
    <property type="protein sequence ID" value="CAG8609619.1"/>
    <property type="molecule type" value="Genomic_DNA"/>
</dbReference>